<dbReference type="InterPro" id="IPR016667">
    <property type="entry name" value="Caps_polysacc_synth_CpsB/CapC"/>
</dbReference>
<dbReference type="AlphaFoldDB" id="A0A7G9W7F3"/>
<keyword evidence="7" id="KW-1185">Reference proteome</keyword>
<proteinExistence type="inferred from homology"/>
<dbReference type="PANTHER" id="PTHR39181:SF1">
    <property type="entry name" value="TYROSINE-PROTEIN PHOSPHATASE YWQE"/>
    <property type="match status" value="1"/>
</dbReference>
<evidence type="ECO:0000256" key="4">
    <source>
        <dbReference type="ARBA" id="ARBA00022912"/>
    </source>
</evidence>
<name>A0A7G9W7F3_ALKCA</name>
<dbReference type="GO" id="GO:0004725">
    <property type="term" value="F:protein tyrosine phosphatase activity"/>
    <property type="evidence" value="ECO:0007669"/>
    <property type="project" value="UniProtKB-EC"/>
</dbReference>
<evidence type="ECO:0000256" key="2">
    <source>
        <dbReference type="ARBA" id="ARBA00013064"/>
    </source>
</evidence>
<keyword evidence="3" id="KW-0378">Hydrolase</keyword>
<evidence type="ECO:0000313" key="7">
    <source>
        <dbReference type="Proteomes" id="UP000516160"/>
    </source>
</evidence>
<sequence length="263" mass="30020">MLIVDTHSHLIPAIDDGAKNMDETLEMCQIAEKENISKIIATPHFIRGEFFSTPRDVKDNVKNINKKLRELGIDVKIYSGHEVFIDPDIPKLLINGEINTLNDSRYVLIELPMNGIPSYTEDTLYSIRLKGYVPVIAHPERNSEIINDPNILFRLIELGAVSQMTTFSLLGKYGERIQKVSEEMLRHNLVHLMATDAHTPRRRSPKIVEAQKRLVDMVGAQKANTIMANGERILQNQELEIFIPHKIEKLSVFSKMMKKLRIG</sequence>
<evidence type="ECO:0000256" key="3">
    <source>
        <dbReference type="ARBA" id="ARBA00022801"/>
    </source>
</evidence>
<dbReference type="PIRSF" id="PIRSF016557">
    <property type="entry name" value="Caps_synth_CpsB"/>
    <property type="match status" value="1"/>
</dbReference>
<dbReference type="Pfam" id="PF19567">
    <property type="entry name" value="CpsB_CapC"/>
    <property type="match status" value="1"/>
</dbReference>
<gene>
    <name evidence="6" type="ORF">HYG86_07375</name>
</gene>
<dbReference type="Gene3D" id="3.20.20.140">
    <property type="entry name" value="Metal-dependent hydrolases"/>
    <property type="match status" value="1"/>
</dbReference>
<evidence type="ECO:0000256" key="5">
    <source>
        <dbReference type="ARBA" id="ARBA00051722"/>
    </source>
</evidence>
<dbReference type="GO" id="GO:0030145">
    <property type="term" value="F:manganese ion binding"/>
    <property type="evidence" value="ECO:0007669"/>
    <property type="project" value="InterPro"/>
</dbReference>
<comment type="catalytic activity">
    <reaction evidence="5">
        <text>O-phospho-L-tyrosyl-[protein] + H2O = L-tyrosyl-[protein] + phosphate</text>
        <dbReference type="Rhea" id="RHEA:10684"/>
        <dbReference type="Rhea" id="RHEA-COMP:10136"/>
        <dbReference type="Rhea" id="RHEA-COMP:20101"/>
        <dbReference type="ChEBI" id="CHEBI:15377"/>
        <dbReference type="ChEBI" id="CHEBI:43474"/>
        <dbReference type="ChEBI" id="CHEBI:46858"/>
        <dbReference type="ChEBI" id="CHEBI:61978"/>
        <dbReference type="EC" id="3.1.3.48"/>
    </reaction>
</comment>
<evidence type="ECO:0000313" key="6">
    <source>
        <dbReference type="EMBL" id="QNO14615.1"/>
    </source>
</evidence>
<dbReference type="KEGG" id="acae:HYG86_07375"/>
<dbReference type="EC" id="3.1.3.48" evidence="2"/>
<dbReference type="PANTHER" id="PTHR39181">
    <property type="entry name" value="TYROSINE-PROTEIN PHOSPHATASE YWQE"/>
    <property type="match status" value="1"/>
</dbReference>
<protein>
    <recommendedName>
        <fullName evidence="2">protein-tyrosine-phosphatase</fullName>
        <ecNumber evidence="2">3.1.3.48</ecNumber>
    </recommendedName>
</protein>
<comment type="similarity">
    <text evidence="1">Belongs to the metallo-dependent hydrolases superfamily. CpsB/CapC family.</text>
</comment>
<keyword evidence="4" id="KW-0904">Protein phosphatase</keyword>
<dbReference type="SUPFAM" id="SSF89550">
    <property type="entry name" value="PHP domain-like"/>
    <property type="match status" value="1"/>
</dbReference>
<evidence type="ECO:0000256" key="1">
    <source>
        <dbReference type="ARBA" id="ARBA00005750"/>
    </source>
</evidence>
<dbReference type="Proteomes" id="UP000516160">
    <property type="component" value="Chromosome"/>
</dbReference>
<reference evidence="6 7" key="1">
    <citation type="submission" date="2020-07" db="EMBL/GenBank/DDBJ databases">
        <title>Alkalicella. sp. LB2 genome.</title>
        <authorList>
            <person name="Postec A."/>
            <person name="Quemeneur M."/>
        </authorList>
    </citation>
    <scope>NUCLEOTIDE SEQUENCE [LARGE SCALE GENOMIC DNA]</scope>
    <source>
        <strain evidence="6 7">LB2</strain>
    </source>
</reference>
<dbReference type="InterPro" id="IPR016195">
    <property type="entry name" value="Pol/histidinol_Pase-like"/>
</dbReference>
<organism evidence="6 7">
    <name type="scientific">Alkalicella caledoniensis</name>
    <dbReference type="NCBI Taxonomy" id="2731377"/>
    <lineage>
        <taxon>Bacteria</taxon>
        <taxon>Bacillati</taxon>
        <taxon>Bacillota</taxon>
        <taxon>Clostridia</taxon>
        <taxon>Eubacteriales</taxon>
        <taxon>Proteinivoracaceae</taxon>
        <taxon>Alkalicella</taxon>
    </lineage>
</organism>
<dbReference type="EMBL" id="CP058559">
    <property type="protein sequence ID" value="QNO14615.1"/>
    <property type="molecule type" value="Genomic_DNA"/>
</dbReference>
<dbReference type="RefSeq" id="WP_213168456.1">
    <property type="nucleotide sequence ID" value="NZ_CP058559.1"/>
</dbReference>
<accession>A0A7G9W7F3</accession>